<comment type="subcellular location">
    <subcellularLocation>
        <location evidence="1">Cell outer membrane</location>
    </subcellularLocation>
</comment>
<dbReference type="Proteomes" id="UP000317332">
    <property type="component" value="Unassembled WGS sequence"/>
</dbReference>
<dbReference type="AlphaFoldDB" id="A0A506PL51"/>
<keyword evidence="7" id="KW-1185">Reference proteome</keyword>
<sequence>MSYSQNTINLETCYEGLNANYPLVKQHIILNHQNETELSAIKTQALPQLKLNAQATYQSDVTEVPIPNTGIEPLNNDQYRATLTANQLIYAGGKIKASQDLQNTINERKKQEVTVSLYQLKQRVNQLYFSILLMDDYAKLLGLRKAQLTSKLNEVKSGIENGLLLPTSDKVIEAELLKILQQIQEANNNKSKLINSLADFTGISIQMETQFEKPFLSIDDNSNLLRPEIGLFDLQKEEIEQQQNIVSKSLWPELKGFATGGYGNPGLNMLENNFRSFYIIGLNINWNVFDWNTNKKQRQVLDYNKELIKNQEEVFRLTNNIALNEQYKEIETLKSSIAIDQQLISLQKEVVNTYESQLTYGVITTSEYITELTKLYETENLYNQHNTQLQLAKANYKTIKGDIK</sequence>
<dbReference type="GO" id="GO:0009279">
    <property type="term" value="C:cell outer membrane"/>
    <property type="evidence" value="ECO:0007669"/>
    <property type="project" value="UniProtKB-SubCell"/>
</dbReference>
<dbReference type="EMBL" id="VHIQ01000005">
    <property type="protein sequence ID" value="TPV33000.1"/>
    <property type="molecule type" value="Genomic_DNA"/>
</dbReference>
<organism evidence="6 7">
    <name type="scientific">Paucihalobacter ruber</name>
    <dbReference type="NCBI Taxonomy" id="2567861"/>
    <lineage>
        <taxon>Bacteria</taxon>
        <taxon>Pseudomonadati</taxon>
        <taxon>Bacteroidota</taxon>
        <taxon>Flavobacteriia</taxon>
        <taxon>Flavobacteriales</taxon>
        <taxon>Flavobacteriaceae</taxon>
        <taxon>Paucihalobacter</taxon>
    </lineage>
</organism>
<keyword evidence="3" id="KW-0812">Transmembrane</keyword>
<dbReference type="PANTHER" id="PTHR30026:SF20">
    <property type="entry name" value="OUTER MEMBRANE PROTEIN TOLC"/>
    <property type="match status" value="1"/>
</dbReference>
<evidence type="ECO:0000313" key="7">
    <source>
        <dbReference type="Proteomes" id="UP000317332"/>
    </source>
</evidence>
<reference evidence="6 7" key="1">
    <citation type="submission" date="2019-06" db="EMBL/GenBank/DDBJ databases">
        <title>Flavobacteriaceae Paucihalobacterium erythroidium CWB-1, complete genome.</title>
        <authorList>
            <person name="Wu S."/>
        </authorList>
    </citation>
    <scope>NUCLEOTIDE SEQUENCE [LARGE SCALE GENOMIC DNA]</scope>
    <source>
        <strain evidence="6 7">CWB-1</strain>
    </source>
</reference>
<dbReference type="InterPro" id="IPR051906">
    <property type="entry name" value="TolC-like"/>
</dbReference>
<name>A0A506PL51_9FLAO</name>
<dbReference type="GO" id="GO:0015562">
    <property type="term" value="F:efflux transmembrane transporter activity"/>
    <property type="evidence" value="ECO:0007669"/>
    <property type="project" value="InterPro"/>
</dbReference>
<comment type="caution">
    <text evidence="6">The sequence shown here is derived from an EMBL/GenBank/DDBJ whole genome shotgun (WGS) entry which is preliminary data.</text>
</comment>
<dbReference type="SUPFAM" id="SSF56954">
    <property type="entry name" value="Outer membrane efflux proteins (OEP)"/>
    <property type="match status" value="1"/>
</dbReference>
<keyword evidence="4" id="KW-0472">Membrane</keyword>
<dbReference type="GO" id="GO:1990281">
    <property type="term" value="C:efflux pump complex"/>
    <property type="evidence" value="ECO:0007669"/>
    <property type="project" value="TreeGrafter"/>
</dbReference>
<protein>
    <submittedName>
        <fullName evidence="6">TolC family protein</fullName>
    </submittedName>
</protein>
<evidence type="ECO:0000256" key="4">
    <source>
        <dbReference type="ARBA" id="ARBA00023136"/>
    </source>
</evidence>
<evidence type="ECO:0000313" key="6">
    <source>
        <dbReference type="EMBL" id="TPV33000.1"/>
    </source>
</evidence>
<keyword evidence="5" id="KW-0998">Cell outer membrane</keyword>
<accession>A0A506PL51</accession>
<dbReference type="PANTHER" id="PTHR30026">
    <property type="entry name" value="OUTER MEMBRANE PROTEIN TOLC"/>
    <property type="match status" value="1"/>
</dbReference>
<evidence type="ECO:0000256" key="3">
    <source>
        <dbReference type="ARBA" id="ARBA00022692"/>
    </source>
</evidence>
<proteinExistence type="predicted"/>
<evidence type="ECO:0000256" key="2">
    <source>
        <dbReference type="ARBA" id="ARBA00022452"/>
    </source>
</evidence>
<dbReference type="GO" id="GO:0015288">
    <property type="term" value="F:porin activity"/>
    <property type="evidence" value="ECO:0007669"/>
    <property type="project" value="TreeGrafter"/>
</dbReference>
<dbReference type="OrthoDB" id="976750at2"/>
<gene>
    <name evidence="6" type="ORF">FJ651_11625</name>
</gene>
<keyword evidence="2" id="KW-1134">Transmembrane beta strand</keyword>
<evidence type="ECO:0000256" key="1">
    <source>
        <dbReference type="ARBA" id="ARBA00004442"/>
    </source>
</evidence>
<dbReference type="Gene3D" id="1.20.1600.10">
    <property type="entry name" value="Outer membrane efflux proteins (OEP)"/>
    <property type="match status" value="1"/>
</dbReference>
<evidence type="ECO:0000256" key="5">
    <source>
        <dbReference type="ARBA" id="ARBA00023237"/>
    </source>
</evidence>